<dbReference type="PROSITE" id="PS52045">
    <property type="entry name" value="NEPROSIN_PEP_CD"/>
    <property type="match status" value="1"/>
</dbReference>
<comment type="caution">
    <text evidence="2">The sequence shown here is derived from an EMBL/GenBank/DDBJ whole genome shotgun (WGS) entry which is preliminary data.</text>
</comment>
<accession>A0ABC8K997</accession>
<dbReference type="InterPro" id="IPR004314">
    <property type="entry name" value="Neprosin"/>
</dbReference>
<evidence type="ECO:0000259" key="1">
    <source>
        <dbReference type="PROSITE" id="PS52045"/>
    </source>
</evidence>
<reference evidence="2 3" key="1">
    <citation type="submission" date="2022-03" db="EMBL/GenBank/DDBJ databases">
        <authorList>
            <person name="Macdonald S."/>
            <person name="Ahmed S."/>
            <person name="Newling K."/>
        </authorList>
    </citation>
    <scope>NUCLEOTIDE SEQUENCE [LARGE SCALE GENOMIC DNA]</scope>
</reference>
<sequence length="61" mass="6905">MNVWHPIIESADEFRLGQIWIVSGSYINNDINNIEVGWHNLAAASWARALSMFKMNVASKS</sequence>
<protein>
    <recommendedName>
        <fullName evidence="1">Neprosin PEP catalytic domain-containing protein</fullName>
    </recommendedName>
</protein>
<evidence type="ECO:0000313" key="3">
    <source>
        <dbReference type="Proteomes" id="UP001642260"/>
    </source>
</evidence>
<evidence type="ECO:0000313" key="2">
    <source>
        <dbReference type="EMBL" id="CAH8353409.1"/>
    </source>
</evidence>
<dbReference type="Proteomes" id="UP001642260">
    <property type="component" value="Unassembled WGS sequence"/>
</dbReference>
<proteinExistence type="predicted"/>
<dbReference type="AlphaFoldDB" id="A0ABC8K997"/>
<feature type="domain" description="Neprosin PEP catalytic" evidence="1">
    <location>
        <begin position="1"/>
        <end position="61"/>
    </location>
</feature>
<gene>
    <name evidence="2" type="ORF">ERUC_LOCUS19164</name>
</gene>
<name>A0ABC8K997_ERUVS</name>
<organism evidence="2 3">
    <name type="scientific">Eruca vesicaria subsp. sativa</name>
    <name type="common">Garden rocket</name>
    <name type="synonym">Eruca sativa</name>
    <dbReference type="NCBI Taxonomy" id="29727"/>
    <lineage>
        <taxon>Eukaryota</taxon>
        <taxon>Viridiplantae</taxon>
        <taxon>Streptophyta</taxon>
        <taxon>Embryophyta</taxon>
        <taxon>Tracheophyta</taxon>
        <taxon>Spermatophyta</taxon>
        <taxon>Magnoliopsida</taxon>
        <taxon>eudicotyledons</taxon>
        <taxon>Gunneridae</taxon>
        <taxon>Pentapetalae</taxon>
        <taxon>rosids</taxon>
        <taxon>malvids</taxon>
        <taxon>Brassicales</taxon>
        <taxon>Brassicaceae</taxon>
        <taxon>Brassiceae</taxon>
        <taxon>Eruca</taxon>
    </lineage>
</organism>
<keyword evidence="3" id="KW-1185">Reference proteome</keyword>
<dbReference type="EMBL" id="CAKOAT010181377">
    <property type="protein sequence ID" value="CAH8353409.1"/>
    <property type="molecule type" value="Genomic_DNA"/>
</dbReference>